<sequence>EKLKDELKHRLEVQRPEIAVRIKEAKELGDLSENAEYDAAKDVQASNEGRIEEIKSILENAVIIESADGSGIVRVGSSVKVDSKNGAQTFVIVGAVESDPAAGFISNESPLGAAFLGHKKGDKIEVKTPKGIMEYKMLEVK</sequence>
<dbReference type="InterPro" id="IPR001437">
    <property type="entry name" value="Tscrpt_elong_fac_GreA/B_C"/>
</dbReference>
<dbReference type="Pfam" id="PF03449">
    <property type="entry name" value="GreA_GreB_N"/>
    <property type="match status" value="1"/>
</dbReference>
<dbReference type="InterPro" id="IPR028624">
    <property type="entry name" value="Tscrpt_elong_fac_GreA/B"/>
</dbReference>
<protein>
    <recommendedName>
        <fullName evidence="2 7">Transcription elongation factor GreA</fullName>
    </recommendedName>
</protein>
<feature type="domain" description="Transcription elongation factor GreA/GreB C-terminal" evidence="8">
    <location>
        <begin position="71"/>
        <end position="141"/>
    </location>
</feature>
<evidence type="ECO:0000256" key="2">
    <source>
        <dbReference type="ARBA" id="ARBA00013729"/>
    </source>
</evidence>
<accession>A0A1F8F8B2</accession>
<dbReference type="InterPro" id="IPR023459">
    <property type="entry name" value="Tscrpt_elong_fac_GreA/B_fam"/>
</dbReference>
<dbReference type="GO" id="GO:0070063">
    <property type="term" value="F:RNA polymerase binding"/>
    <property type="evidence" value="ECO:0007669"/>
    <property type="project" value="InterPro"/>
</dbReference>
<dbReference type="HAMAP" id="MF_00105">
    <property type="entry name" value="GreA_GreB"/>
    <property type="match status" value="1"/>
</dbReference>
<keyword evidence="4 7" id="KW-0238">DNA-binding</keyword>
<dbReference type="NCBIfam" id="NF001263">
    <property type="entry name" value="PRK00226.1-4"/>
    <property type="match status" value="1"/>
</dbReference>
<comment type="caution">
    <text evidence="10">The sequence shown here is derived from an EMBL/GenBank/DDBJ whole genome shotgun (WGS) entry which is preliminary data.</text>
</comment>
<feature type="non-terminal residue" evidence="10">
    <location>
        <position position="1"/>
    </location>
</feature>
<dbReference type="GO" id="GO:0032784">
    <property type="term" value="P:regulation of DNA-templated transcription elongation"/>
    <property type="evidence" value="ECO:0007669"/>
    <property type="project" value="InterPro"/>
</dbReference>
<evidence type="ECO:0000256" key="4">
    <source>
        <dbReference type="ARBA" id="ARBA00023125"/>
    </source>
</evidence>
<evidence type="ECO:0000256" key="5">
    <source>
        <dbReference type="ARBA" id="ARBA00023163"/>
    </source>
</evidence>
<dbReference type="Pfam" id="PF01272">
    <property type="entry name" value="GreA_GreB"/>
    <property type="match status" value="1"/>
</dbReference>
<dbReference type="InterPro" id="IPR036953">
    <property type="entry name" value="GreA/GreB_C_sf"/>
</dbReference>
<evidence type="ECO:0000259" key="8">
    <source>
        <dbReference type="Pfam" id="PF01272"/>
    </source>
</evidence>
<evidence type="ECO:0000256" key="6">
    <source>
        <dbReference type="ARBA" id="ARBA00024916"/>
    </source>
</evidence>
<evidence type="ECO:0000256" key="7">
    <source>
        <dbReference type="RuleBase" id="RU000556"/>
    </source>
</evidence>
<dbReference type="InterPro" id="IPR018151">
    <property type="entry name" value="TF_GreA/GreB_CS"/>
</dbReference>
<gene>
    <name evidence="10" type="ORF">A2750_02120</name>
</gene>
<feature type="domain" description="Transcription elongation factor GreA/GreB N-terminal" evidence="9">
    <location>
        <begin position="1"/>
        <end position="63"/>
    </location>
</feature>
<dbReference type="GO" id="GO:0006354">
    <property type="term" value="P:DNA-templated transcription elongation"/>
    <property type="evidence" value="ECO:0007669"/>
    <property type="project" value="TreeGrafter"/>
</dbReference>
<evidence type="ECO:0000259" key="9">
    <source>
        <dbReference type="Pfam" id="PF03449"/>
    </source>
</evidence>
<keyword evidence="5 7" id="KW-0804">Transcription</keyword>
<evidence type="ECO:0000256" key="3">
    <source>
        <dbReference type="ARBA" id="ARBA00023015"/>
    </source>
</evidence>
<evidence type="ECO:0000313" key="10">
    <source>
        <dbReference type="EMBL" id="OGN08499.1"/>
    </source>
</evidence>
<dbReference type="GO" id="GO:0003677">
    <property type="term" value="F:DNA binding"/>
    <property type="evidence" value="ECO:0007669"/>
    <property type="project" value="UniProtKB-KW"/>
</dbReference>
<dbReference type="EMBL" id="MGJL01000003">
    <property type="protein sequence ID" value="OGN08499.1"/>
    <property type="molecule type" value="Genomic_DNA"/>
</dbReference>
<evidence type="ECO:0000256" key="1">
    <source>
        <dbReference type="ARBA" id="ARBA00008213"/>
    </source>
</evidence>
<name>A0A1F8F8B2_9BACT</name>
<dbReference type="NCBIfam" id="TIGR01462">
    <property type="entry name" value="greA"/>
    <property type="match status" value="1"/>
</dbReference>
<proteinExistence type="inferred from homology"/>
<dbReference type="Gene3D" id="1.10.287.180">
    <property type="entry name" value="Transcription elongation factor, GreA/GreB, N-terminal domain"/>
    <property type="match status" value="1"/>
</dbReference>
<dbReference type="SUPFAM" id="SSF46557">
    <property type="entry name" value="GreA transcript cleavage protein, N-terminal domain"/>
    <property type="match status" value="1"/>
</dbReference>
<dbReference type="SUPFAM" id="SSF54534">
    <property type="entry name" value="FKBP-like"/>
    <property type="match status" value="1"/>
</dbReference>
<dbReference type="InterPro" id="IPR006359">
    <property type="entry name" value="Tscrpt_elong_fac_GreA"/>
</dbReference>
<dbReference type="PIRSF" id="PIRSF006092">
    <property type="entry name" value="GreA_GreB"/>
    <property type="match status" value="1"/>
</dbReference>
<dbReference type="InterPro" id="IPR036805">
    <property type="entry name" value="Tscrpt_elong_fac_GreA/B_N_sf"/>
</dbReference>
<comment type="function">
    <text evidence="6 7">Necessary for efficient RNA polymerase transcription elongation past template-encoded arresting sites. The arresting sites in DNA have the property of trapping a certain fraction of elongating RNA polymerases that pass through, resulting in locked ternary complexes. Cleavage of the nascent transcript by cleavage factors such as GreA or GreB allows the resumption of elongation from the new 3'terminus. GreA releases sequences of 2 to 3 nucleotides.</text>
</comment>
<dbReference type="AlphaFoldDB" id="A0A1F8F8B2"/>
<keyword evidence="3 7" id="KW-0805">Transcription regulation</keyword>
<dbReference type="Gene3D" id="3.10.50.30">
    <property type="entry name" value="Transcription elongation factor, GreA/GreB, C-terminal domain"/>
    <property type="match status" value="1"/>
</dbReference>
<dbReference type="PANTHER" id="PTHR30437">
    <property type="entry name" value="TRANSCRIPTION ELONGATION FACTOR GREA"/>
    <property type="match status" value="1"/>
</dbReference>
<dbReference type="InterPro" id="IPR022691">
    <property type="entry name" value="Tscrpt_elong_fac_GreA/B_N"/>
</dbReference>
<organism evidence="10 11">
    <name type="scientific">Candidatus Yanofskybacteria bacterium RIFCSPHIGHO2_01_FULL_45_42</name>
    <dbReference type="NCBI Taxonomy" id="1802671"/>
    <lineage>
        <taxon>Bacteria</taxon>
        <taxon>Candidatus Yanofskyibacteriota</taxon>
    </lineage>
</organism>
<dbReference type="PANTHER" id="PTHR30437:SF4">
    <property type="entry name" value="TRANSCRIPTION ELONGATION FACTOR GREA"/>
    <property type="match status" value="1"/>
</dbReference>
<dbReference type="Proteomes" id="UP000178023">
    <property type="component" value="Unassembled WGS sequence"/>
</dbReference>
<dbReference type="FunFam" id="1.10.287.180:FF:000001">
    <property type="entry name" value="Transcription elongation factor GreA"/>
    <property type="match status" value="1"/>
</dbReference>
<dbReference type="PROSITE" id="PS00829">
    <property type="entry name" value="GREAB_1"/>
    <property type="match status" value="1"/>
</dbReference>
<reference evidence="10 11" key="1">
    <citation type="journal article" date="2016" name="Nat. Commun.">
        <title>Thousands of microbial genomes shed light on interconnected biogeochemical processes in an aquifer system.</title>
        <authorList>
            <person name="Anantharaman K."/>
            <person name="Brown C.T."/>
            <person name="Hug L.A."/>
            <person name="Sharon I."/>
            <person name="Castelle C.J."/>
            <person name="Probst A.J."/>
            <person name="Thomas B.C."/>
            <person name="Singh A."/>
            <person name="Wilkins M.J."/>
            <person name="Karaoz U."/>
            <person name="Brodie E.L."/>
            <person name="Williams K.H."/>
            <person name="Hubbard S.S."/>
            <person name="Banfield J.F."/>
        </authorList>
    </citation>
    <scope>NUCLEOTIDE SEQUENCE [LARGE SCALE GENOMIC DNA]</scope>
</reference>
<evidence type="ECO:0000313" key="11">
    <source>
        <dbReference type="Proteomes" id="UP000178023"/>
    </source>
</evidence>
<comment type="similarity">
    <text evidence="1 7">Belongs to the GreA/GreB family.</text>
</comment>